<dbReference type="InterPro" id="IPR011009">
    <property type="entry name" value="Kinase-like_dom_sf"/>
</dbReference>
<dbReference type="eggNOG" id="COG3642">
    <property type="taxonomic scope" value="Bacteria"/>
</dbReference>
<dbReference type="SUPFAM" id="SSF56112">
    <property type="entry name" value="Protein kinase-like (PK-like)"/>
    <property type="match status" value="1"/>
</dbReference>
<evidence type="ECO:0000313" key="1">
    <source>
        <dbReference type="EMBL" id="KFN50426.1"/>
    </source>
</evidence>
<organism evidence="1 2">
    <name type="scientific">Arenimonas composti TR7-09 = DSM 18010</name>
    <dbReference type="NCBI Taxonomy" id="1121013"/>
    <lineage>
        <taxon>Bacteria</taxon>
        <taxon>Pseudomonadati</taxon>
        <taxon>Pseudomonadota</taxon>
        <taxon>Gammaproteobacteria</taxon>
        <taxon>Lysobacterales</taxon>
        <taxon>Lysobacteraceae</taxon>
        <taxon>Arenimonas</taxon>
    </lineage>
</organism>
<dbReference type="STRING" id="1121013.GCA_000426365_02801"/>
<proteinExistence type="predicted"/>
<evidence type="ECO:0000313" key="2">
    <source>
        <dbReference type="Proteomes" id="UP000029391"/>
    </source>
</evidence>
<dbReference type="Proteomes" id="UP000029391">
    <property type="component" value="Unassembled WGS sequence"/>
</dbReference>
<gene>
    <name evidence="1" type="ORF">P873_07120</name>
</gene>
<keyword evidence="2" id="KW-1185">Reference proteome</keyword>
<comment type="caution">
    <text evidence="1">The sequence shown here is derived from an EMBL/GenBank/DDBJ whole genome shotgun (WGS) entry which is preliminary data.</text>
</comment>
<reference evidence="1 2" key="1">
    <citation type="submission" date="2013-09" db="EMBL/GenBank/DDBJ databases">
        <title>Genome sequencing of Arenimonas composti.</title>
        <authorList>
            <person name="Chen F."/>
            <person name="Wang G."/>
        </authorList>
    </citation>
    <scope>NUCLEOTIDE SEQUENCE [LARGE SCALE GENOMIC DNA]</scope>
    <source>
        <strain evidence="1 2">TR7-09</strain>
    </source>
</reference>
<dbReference type="EMBL" id="AWXU01000020">
    <property type="protein sequence ID" value="KFN50426.1"/>
    <property type="molecule type" value="Genomic_DNA"/>
</dbReference>
<dbReference type="AlphaFoldDB" id="A0A091BFD7"/>
<protein>
    <recommendedName>
        <fullName evidence="3">Aminoglycoside phosphotransferase domain-containing protein</fullName>
    </recommendedName>
</protein>
<name>A0A091BFD7_9GAMM</name>
<accession>A0A091BFD7</accession>
<evidence type="ECO:0008006" key="3">
    <source>
        <dbReference type="Google" id="ProtNLM"/>
    </source>
</evidence>
<sequence length="224" mass="25201">MWRKAYRDGGRRFRLAALRLFARALGLAPLIPPPPASPEAACRNEQRMIRRLATRGVTVPEVLDAGPRHLVLSDLGETLAAACRREPCPLRRRELIARGLAAIAELHARGVWVSQAFARNMVVAGDRIGFIDFEEDPATVMPRRAAKARDILFFVQSTARFLEDQPQALAALLHDELVRESPAVREEVRRVVRRLWWVPPIARHFGRRSRAVADALMVLAMVLV</sequence>